<keyword evidence="3" id="KW-1185">Reference proteome</keyword>
<protein>
    <submittedName>
        <fullName evidence="2">Protein BatD</fullName>
    </submittedName>
</protein>
<organism evidence="2 3">
    <name type="scientific">Vineibacter terrae</name>
    <dbReference type="NCBI Taxonomy" id="2586908"/>
    <lineage>
        <taxon>Bacteria</taxon>
        <taxon>Pseudomonadati</taxon>
        <taxon>Pseudomonadota</taxon>
        <taxon>Alphaproteobacteria</taxon>
        <taxon>Hyphomicrobiales</taxon>
        <taxon>Vineibacter</taxon>
    </lineage>
</organism>
<comment type="caution">
    <text evidence="2">The sequence shown here is derived from an EMBL/GenBank/DDBJ whole genome shotgun (WGS) entry which is preliminary data.</text>
</comment>
<gene>
    <name evidence="2" type="ORF">FHP25_03200</name>
</gene>
<dbReference type="RefSeq" id="WP_147845458.1">
    <property type="nucleotide sequence ID" value="NZ_VDUZ01000003.1"/>
</dbReference>
<evidence type="ECO:0000313" key="3">
    <source>
        <dbReference type="Proteomes" id="UP000321638"/>
    </source>
</evidence>
<dbReference type="Proteomes" id="UP000321638">
    <property type="component" value="Unassembled WGS sequence"/>
</dbReference>
<dbReference type="InterPro" id="IPR025738">
    <property type="entry name" value="BatD"/>
</dbReference>
<feature type="transmembrane region" description="Helical" evidence="1">
    <location>
        <begin position="123"/>
        <end position="147"/>
    </location>
</feature>
<dbReference type="OrthoDB" id="7699970at2"/>
<dbReference type="PANTHER" id="PTHR40940">
    <property type="entry name" value="PROTEIN BATD-RELATED"/>
    <property type="match status" value="1"/>
</dbReference>
<accession>A0A5C8PTB1</accession>
<name>A0A5C8PTB1_9HYPH</name>
<dbReference type="AlphaFoldDB" id="A0A5C8PTB1"/>
<sequence length="597" mass="64312">MVGASRRCGRGRPRSKEKWFASFRTLATIQNALYTGQSNTTHTRRRGFGRSAGPAVTGQAAAGLLSRALSPVADVRQHHAPHATVVVPMSMPVINIDASFCQFLSISALDSVWSKYLKSMRKIVSVLFVILVTAFGAPSCVITAWLLCCATAAAQPAAGPEPILRVTLEPKRVVVGQPVTLRIELMAPNYFTAPPEFPDIQVRNAVSRPLGNINLSEQKDGATYAGIRHEIAIHPQEAGRYAIAPDSIAFTYAAEPPAGRQGKVTLPALAFEAFIPAAAQSLDPFIAANGLAVRQAVDPPSGDRKVGDAVTRTITIEVQGLPAMVLPPPSFPAADGLAVYPDQPTLQDHTDQRSGVLTGTRVDRASYILQKPGDYALPAIEIAWWNLAEQKVERVRVDAVTLHVLANPTLPGSAQGGRSVAMSWRAWVSTILAHWPWIVLVAAILAGLGWIAPRAAAYGKRWHAGRQAAYLQSEAWSFARFRQIARRGDARATYFALEGWLARFGPVAPGHTIAALGAAVQDPMLDRELALIEARLFSADADTGVWSPASLLRRVTMARRRLRGRDARSRRRMPSLAATLNPGASGAALRALRPVAR</sequence>
<dbReference type="PANTHER" id="PTHR40940:SF1">
    <property type="entry name" value="PROTEIN BATD"/>
    <property type="match status" value="1"/>
</dbReference>
<evidence type="ECO:0000313" key="2">
    <source>
        <dbReference type="EMBL" id="TXL81548.1"/>
    </source>
</evidence>
<proteinExistence type="predicted"/>
<dbReference type="EMBL" id="VDUZ01000003">
    <property type="protein sequence ID" value="TXL81548.1"/>
    <property type="molecule type" value="Genomic_DNA"/>
</dbReference>
<keyword evidence="1" id="KW-0472">Membrane</keyword>
<evidence type="ECO:0000256" key="1">
    <source>
        <dbReference type="SAM" id="Phobius"/>
    </source>
</evidence>
<feature type="transmembrane region" description="Helical" evidence="1">
    <location>
        <begin position="435"/>
        <end position="452"/>
    </location>
</feature>
<reference evidence="2 3" key="1">
    <citation type="submission" date="2019-06" db="EMBL/GenBank/DDBJ databases">
        <title>New taxonomy in bacterial strain CC-CFT640, isolated from vineyard.</title>
        <authorList>
            <person name="Lin S.-Y."/>
            <person name="Tsai C.-F."/>
            <person name="Young C.-C."/>
        </authorList>
    </citation>
    <scope>NUCLEOTIDE SEQUENCE [LARGE SCALE GENOMIC DNA]</scope>
    <source>
        <strain evidence="2 3">CC-CFT640</strain>
    </source>
</reference>
<keyword evidence="1" id="KW-0812">Transmembrane</keyword>
<keyword evidence="1" id="KW-1133">Transmembrane helix</keyword>